<evidence type="ECO:0000313" key="1">
    <source>
        <dbReference type="EMBL" id="PXA65316.1"/>
    </source>
</evidence>
<proteinExistence type="predicted"/>
<name>A0A2V3DSS8_9MICC</name>
<dbReference type="AlphaFoldDB" id="A0A2V3DSS8"/>
<dbReference type="EMBL" id="QHLZ01000006">
    <property type="protein sequence ID" value="PXA65316.1"/>
    <property type="molecule type" value="Genomic_DNA"/>
</dbReference>
<dbReference type="Proteomes" id="UP000246303">
    <property type="component" value="Unassembled WGS sequence"/>
</dbReference>
<dbReference type="Pfam" id="PF04343">
    <property type="entry name" value="DUF488"/>
    <property type="match status" value="1"/>
</dbReference>
<accession>A0A2V3DSS8</accession>
<comment type="caution">
    <text evidence="1">The sequence shown here is derived from an EMBL/GenBank/DDBJ whole genome shotgun (WGS) entry which is preliminary data.</text>
</comment>
<dbReference type="PANTHER" id="PTHR39337">
    <property type="entry name" value="BLR5642 PROTEIN"/>
    <property type="match status" value="1"/>
</dbReference>
<keyword evidence="2" id="KW-1185">Reference proteome</keyword>
<dbReference type="PANTHER" id="PTHR39337:SF1">
    <property type="entry name" value="BLR5642 PROTEIN"/>
    <property type="match status" value="1"/>
</dbReference>
<sequence>MADITLFTIGHSTHSMDEFIALLKAHGVKKVVDVRTIPKSRHNPQFMEHSLAASLRAAGLTYRRVASLGGLRHFKPDSPNGGWRNKSFQGYADYMQTDEFREALENLIQRAQHNDLAIMCAEAVPWRCHRSMIGDALVVRGVRVLDIMTEKRATEHVLRPFARVEREKITYPPYEENDGPAE</sequence>
<dbReference type="InterPro" id="IPR014519">
    <property type="entry name" value="UCP024492"/>
</dbReference>
<protein>
    <submittedName>
        <fullName evidence="1">DNA repair protein</fullName>
    </submittedName>
</protein>
<dbReference type="OrthoDB" id="9789109at2"/>
<dbReference type="InterPro" id="IPR007438">
    <property type="entry name" value="DUF488"/>
</dbReference>
<reference evidence="1 2" key="1">
    <citation type="submission" date="2018-05" db="EMBL/GenBank/DDBJ databases">
        <title>Genetic diversity of glacier-inhabiting Cryobacterium bacteria in China and description of Cryobacterium mengkeensis sp. nov. and Arthrobacter glacialis sp. nov.</title>
        <authorList>
            <person name="Liu Q."/>
            <person name="Xin Y.-H."/>
        </authorList>
    </citation>
    <scope>NUCLEOTIDE SEQUENCE [LARGE SCALE GENOMIC DNA]</scope>
    <source>
        <strain evidence="1 2">GP3</strain>
    </source>
</reference>
<organism evidence="1 2">
    <name type="scientific">Arthrobacter psychrochitiniphilus</name>
    <dbReference type="NCBI Taxonomy" id="291045"/>
    <lineage>
        <taxon>Bacteria</taxon>
        <taxon>Bacillati</taxon>
        <taxon>Actinomycetota</taxon>
        <taxon>Actinomycetes</taxon>
        <taxon>Micrococcales</taxon>
        <taxon>Micrococcaceae</taxon>
        <taxon>Arthrobacter</taxon>
    </lineage>
</organism>
<dbReference type="PIRSF" id="PIRSF024492">
    <property type="entry name" value="UCP024492"/>
    <property type="match status" value="1"/>
</dbReference>
<evidence type="ECO:0000313" key="2">
    <source>
        <dbReference type="Proteomes" id="UP000246303"/>
    </source>
</evidence>
<gene>
    <name evidence="1" type="ORF">CVS29_10365</name>
</gene>